<dbReference type="Gene3D" id="2.20.28.10">
    <property type="match status" value="1"/>
</dbReference>
<evidence type="ECO:0000256" key="13">
    <source>
        <dbReference type="ARBA" id="ARBA00048150"/>
    </source>
</evidence>
<gene>
    <name evidence="15" type="ORF">MBORA_12510</name>
</gene>
<keyword evidence="9" id="KW-0411">Iron-sulfur</keyword>
<dbReference type="InterPro" id="IPR036644">
    <property type="entry name" value="FTR_bsu_sf"/>
</dbReference>
<evidence type="ECO:0000256" key="1">
    <source>
        <dbReference type="ARBA" id="ARBA00001966"/>
    </source>
</evidence>
<organism evidence="15 16">
    <name type="scientific">Methanobrevibacter oralis</name>
    <dbReference type="NCBI Taxonomy" id="66851"/>
    <lineage>
        <taxon>Archaea</taxon>
        <taxon>Methanobacteriati</taxon>
        <taxon>Methanobacteriota</taxon>
        <taxon>Methanomada group</taxon>
        <taxon>Methanobacteria</taxon>
        <taxon>Methanobacteriales</taxon>
        <taxon>Methanobacteriaceae</taxon>
        <taxon>Methanobrevibacter</taxon>
    </lineage>
</organism>
<evidence type="ECO:0000313" key="15">
    <source>
        <dbReference type="EMBL" id="KZX12336.1"/>
    </source>
</evidence>
<evidence type="ECO:0000256" key="9">
    <source>
        <dbReference type="ARBA" id="ARBA00023014"/>
    </source>
</evidence>
<keyword evidence="7" id="KW-0560">Oxidoreductase</keyword>
<keyword evidence="16" id="KW-1185">Reference proteome</keyword>
<evidence type="ECO:0000256" key="5">
    <source>
        <dbReference type="ARBA" id="ARBA00022485"/>
    </source>
</evidence>
<comment type="cofactor">
    <cofactor evidence="1">
        <name>[4Fe-4S] cluster</name>
        <dbReference type="ChEBI" id="CHEBI:49883"/>
    </cofactor>
</comment>
<evidence type="ECO:0000256" key="6">
    <source>
        <dbReference type="ARBA" id="ARBA00022723"/>
    </source>
</evidence>
<dbReference type="GO" id="GO:0005506">
    <property type="term" value="F:iron ion binding"/>
    <property type="evidence" value="ECO:0007669"/>
    <property type="project" value="InterPro"/>
</dbReference>
<keyword evidence="5" id="KW-0004">4Fe-4S</keyword>
<comment type="catalytic activity">
    <reaction evidence="13">
        <text>[thioredoxin]-disulfide + 2 reduced [2Fe-2S]-[ferredoxin] + 2 H(+) = [thioredoxin]-dithiol + 2 oxidized [2Fe-2S]-[ferredoxin]</text>
        <dbReference type="Rhea" id="RHEA:42336"/>
        <dbReference type="Rhea" id="RHEA-COMP:10000"/>
        <dbReference type="Rhea" id="RHEA-COMP:10001"/>
        <dbReference type="Rhea" id="RHEA-COMP:10698"/>
        <dbReference type="Rhea" id="RHEA-COMP:10700"/>
        <dbReference type="ChEBI" id="CHEBI:15378"/>
        <dbReference type="ChEBI" id="CHEBI:29950"/>
        <dbReference type="ChEBI" id="CHEBI:33737"/>
        <dbReference type="ChEBI" id="CHEBI:33738"/>
        <dbReference type="ChEBI" id="CHEBI:50058"/>
        <dbReference type="EC" id="1.8.7.2"/>
    </reaction>
</comment>
<dbReference type="EMBL" id="LWMU01000071">
    <property type="protein sequence ID" value="KZX12336.1"/>
    <property type="molecule type" value="Genomic_DNA"/>
</dbReference>
<evidence type="ECO:0000256" key="2">
    <source>
        <dbReference type="ARBA" id="ARBA00003945"/>
    </source>
</evidence>
<evidence type="ECO:0000256" key="4">
    <source>
        <dbReference type="ARBA" id="ARBA00012358"/>
    </source>
</evidence>
<dbReference type="AlphaFoldDB" id="A0A166AQA1"/>
<dbReference type="PANTHER" id="PTHR35113">
    <property type="entry name" value="FERREDOXIN-THIOREDOXIN REDUCTASE CATALYTIC CHAIN, CHLOROPLASTIC"/>
    <property type="match status" value="1"/>
</dbReference>
<dbReference type="PANTHER" id="PTHR35113:SF1">
    <property type="entry name" value="FERREDOXIN-THIOREDOXIN REDUCTASE CATALYTIC CHAIN, CHLOROPLASTIC"/>
    <property type="match status" value="1"/>
</dbReference>
<comment type="subunit">
    <text evidence="11">Heterodimer of subunit A (variable subunit) and subunit B (catalytic subunit). Heterodimeric FTR forms a complex with ferredoxin and thioredoxin.</text>
</comment>
<dbReference type="GO" id="GO:0051539">
    <property type="term" value="F:4 iron, 4 sulfur cluster binding"/>
    <property type="evidence" value="ECO:0007669"/>
    <property type="project" value="UniProtKB-KW"/>
</dbReference>
<dbReference type="InterPro" id="IPR048574">
    <property type="entry name" value="RUBY_RBDX"/>
</dbReference>
<protein>
    <recommendedName>
        <fullName evidence="4">ferredoxin:thioredoxin reductase</fullName>
        <ecNumber evidence="4">1.8.7.2</ecNumber>
    </recommendedName>
    <alternativeName>
        <fullName evidence="12">Ferredoxin-thioredoxin reductase subunit B</fullName>
    </alternativeName>
</protein>
<comment type="similarity">
    <text evidence="3">Belongs to the ferredoxin thioredoxin reductase beta subunit family.</text>
</comment>
<evidence type="ECO:0000259" key="14">
    <source>
        <dbReference type="PROSITE" id="PS50903"/>
    </source>
</evidence>
<dbReference type="SUPFAM" id="SSF57802">
    <property type="entry name" value="Rubredoxin-like"/>
    <property type="match status" value="1"/>
</dbReference>
<dbReference type="Gene3D" id="3.90.460.10">
    <property type="entry name" value="Ferredoxin thioredoxin reductase catalytic beta subunit"/>
    <property type="match status" value="1"/>
</dbReference>
<comment type="caution">
    <text evidence="15">The sequence shown here is derived from an EMBL/GenBank/DDBJ whole genome shotgun (WGS) entry which is preliminary data.</text>
</comment>
<dbReference type="InterPro" id="IPR024934">
    <property type="entry name" value="Rubredoxin-like_dom"/>
</dbReference>
<dbReference type="Proteomes" id="UP000077428">
    <property type="component" value="Unassembled WGS sequence"/>
</dbReference>
<evidence type="ECO:0000256" key="11">
    <source>
        <dbReference type="ARBA" id="ARBA00026011"/>
    </source>
</evidence>
<dbReference type="STRING" id="66851.MBORA_12510"/>
<keyword evidence="6" id="KW-0479">Metal-binding</keyword>
<evidence type="ECO:0000256" key="7">
    <source>
        <dbReference type="ARBA" id="ARBA00023002"/>
    </source>
</evidence>
<keyword evidence="10" id="KW-1015">Disulfide bond</keyword>
<evidence type="ECO:0000313" key="16">
    <source>
        <dbReference type="Proteomes" id="UP000077428"/>
    </source>
</evidence>
<proteinExistence type="inferred from homology"/>
<feature type="domain" description="Rubredoxin-like" evidence="14">
    <location>
        <begin position="124"/>
        <end position="158"/>
    </location>
</feature>
<evidence type="ECO:0000256" key="8">
    <source>
        <dbReference type="ARBA" id="ARBA00023004"/>
    </source>
</evidence>
<name>A0A166AQA1_METOA</name>
<dbReference type="Pfam" id="PF21349">
    <property type="entry name" value="RUBY_RBDX"/>
    <property type="match status" value="1"/>
</dbReference>
<dbReference type="SUPFAM" id="SSF57662">
    <property type="entry name" value="Ferredoxin thioredoxin reductase (FTR), catalytic beta chain"/>
    <property type="match status" value="1"/>
</dbReference>
<dbReference type="EC" id="1.8.7.2" evidence="4"/>
<dbReference type="PROSITE" id="PS50903">
    <property type="entry name" value="RUBREDOXIN_LIKE"/>
    <property type="match status" value="1"/>
</dbReference>
<dbReference type="GO" id="GO:0016730">
    <property type="term" value="F:oxidoreductase activity, acting on iron-sulfur proteins as donors"/>
    <property type="evidence" value="ECO:0007669"/>
    <property type="project" value="InterPro"/>
</dbReference>
<keyword evidence="8" id="KW-0408">Iron</keyword>
<evidence type="ECO:0000256" key="3">
    <source>
        <dbReference type="ARBA" id="ARBA00007941"/>
    </source>
</evidence>
<comment type="function">
    <text evidence="2">Catalytic subunit of the ferredoxin-thioredoxin reductase (FTR), which catalyzes the two-electron reduction of thioredoxins by the electrons provided by reduced ferredoxin.</text>
</comment>
<dbReference type="Pfam" id="PF02943">
    <property type="entry name" value="FeThRed_B"/>
    <property type="match status" value="1"/>
</dbReference>
<dbReference type="PATRIC" id="fig|66851.6.peg.1360"/>
<evidence type="ECO:0000256" key="12">
    <source>
        <dbReference type="ARBA" id="ARBA00030295"/>
    </source>
</evidence>
<reference evidence="16" key="1">
    <citation type="journal article" date="2016" name="Genome Announc.">
        <title>Draft Genome Sequences of Methanobrevibacter curvatus DSM11111, Methanobrevibacter cuticularis DSM11139, Methanobrevibacter filiformis DSM11501, and Methanobrevibacter oralis DSM7256.</title>
        <authorList>
            <person name="Poehlein A."/>
            <person name="Seedorf H."/>
        </authorList>
    </citation>
    <scope>NUCLEOTIDE SEQUENCE [LARGE SCALE GENOMIC DNA]</scope>
    <source>
        <strain evidence="16">DSM 7256 / JCM 30027 / ZR</strain>
    </source>
</reference>
<evidence type="ECO:0000256" key="10">
    <source>
        <dbReference type="ARBA" id="ARBA00023157"/>
    </source>
</evidence>
<dbReference type="OrthoDB" id="45654at2157"/>
<dbReference type="RefSeq" id="WP_042692265.1">
    <property type="nucleotide sequence ID" value="NZ_CABMAB010000006.1"/>
</dbReference>
<accession>A0A166AQA1</accession>
<dbReference type="InterPro" id="IPR004209">
    <property type="entry name" value="FTR_bsu"/>
</dbReference>
<sequence>MGKLYDDFKAESESKGYFVNPDVEFVEFLLDNIQKNNDRYGYGSCPCRLSIGIREKDQDLICPCDYRDMDLDDYGVCYCALYVSKDILEGKKEIKSIPDRRQSELKKGDEEIINASAEIGSLKYPIYRCKVCGYLCARENPPELCPICKADKDRFERIL</sequence>